<evidence type="ECO:0000259" key="5">
    <source>
        <dbReference type="PROSITE" id="PS51767"/>
    </source>
</evidence>
<keyword evidence="3" id="KW-0645">Protease</keyword>
<evidence type="ECO:0000256" key="4">
    <source>
        <dbReference type="SAM" id="SignalP"/>
    </source>
</evidence>
<evidence type="ECO:0000313" key="6">
    <source>
        <dbReference type="EMBL" id="KAF9750370.1"/>
    </source>
</evidence>
<dbReference type="PANTHER" id="PTHR47966">
    <property type="entry name" value="BETA-SITE APP-CLEAVING ENZYME, ISOFORM A-RELATED"/>
    <property type="match status" value="1"/>
</dbReference>
<accession>A0A8H7TMR2</accession>
<dbReference type="PRINTS" id="PR00792">
    <property type="entry name" value="PEPSIN"/>
</dbReference>
<organism evidence="6 7">
    <name type="scientific">Bionectria ochroleuca</name>
    <name type="common">Gliocladium roseum</name>
    <dbReference type="NCBI Taxonomy" id="29856"/>
    <lineage>
        <taxon>Eukaryota</taxon>
        <taxon>Fungi</taxon>
        <taxon>Dikarya</taxon>
        <taxon>Ascomycota</taxon>
        <taxon>Pezizomycotina</taxon>
        <taxon>Sordariomycetes</taxon>
        <taxon>Hypocreomycetidae</taxon>
        <taxon>Hypocreales</taxon>
        <taxon>Bionectriaceae</taxon>
        <taxon>Clonostachys</taxon>
    </lineage>
</organism>
<evidence type="ECO:0000256" key="1">
    <source>
        <dbReference type="ARBA" id="ARBA00007447"/>
    </source>
</evidence>
<feature type="signal peptide" evidence="4">
    <location>
        <begin position="1"/>
        <end position="19"/>
    </location>
</feature>
<dbReference type="EMBL" id="JADCTT010000006">
    <property type="protein sequence ID" value="KAF9750370.1"/>
    <property type="molecule type" value="Genomic_DNA"/>
</dbReference>
<evidence type="ECO:0000313" key="7">
    <source>
        <dbReference type="Proteomes" id="UP000616885"/>
    </source>
</evidence>
<sequence length="383" mass="41606">MALKTFGLAALSLAPIAYGAVFDLPVIVYNGYKLIELNIGTPARPYRLLFDTGSTSTWIVDKECGEHCNNVSGFERIGYDITASSTGNYTGQEASIDYLGGRVAGLTVSDKLTIGDVSSDQLFIAANESNWAALPAHGFLGLAFNSIADGGATPIFETLMAQKLVDEPRFGIYYDQSGKDSPEGGYGQGLLTLGGSRQDKYVDGDMTKVPLLRRAGGYDVWRSTLYSGKGKQVTANGTEAESSFDFSWGNIVFDTGASSMSLSPDKIEDVYASIGMNWTAIITGKHIPLCSEFTDKWSFTLVVGNYDNKKELTVTGDQLKLPGFANRDDACWPPFDDSGANGFSLIGTRFLRNFYTVWDYGTNPSEDEYYSASLWFGKLKADN</sequence>
<dbReference type="InterPro" id="IPR034164">
    <property type="entry name" value="Pepsin-like_dom"/>
</dbReference>
<reference evidence="6" key="1">
    <citation type="submission" date="2020-10" db="EMBL/GenBank/DDBJ databases">
        <title>High-Quality Genome Resource of Clonostachys rosea strain S41 by Oxford Nanopore Long-Read Sequencing.</title>
        <authorList>
            <person name="Wang H."/>
        </authorList>
    </citation>
    <scope>NUCLEOTIDE SEQUENCE</scope>
    <source>
        <strain evidence="6">S41</strain>
    </source>
</reference>
<protein>
    <recommendedName>
        <fullName evidence="5">Peptidase A1 domain-containing protein</fullName>
    </recommendedName>
</protein>
<feature type="chain" id="PRO_5034031304" description="Peptidase A1 domain-containing protein" evidence="4">
    <location>
        <begin position="20"/>
        <end position="383"/>
    </location>
</feature>
<dbReference type="GO" id="GO:0000324">
    <property type="term" value="C:fungal-type vacuole"/>
    <property type="evidence" value="ECO:0007669"/>
    <property type="project" value="TreeGrafter"/>
</dbReference>
<dbReference type="Proteomes" id="UP000616885">
    <property type="component" value="Unassembled WGS sequence"/>
</dbReference>
<dbReference type="PROSITE" id="PS51767">
    <property type="entry name" value="PEPTIDASE_A1"/>
    <property type="match status" value="1"/>
</dbReference>
<dbReference type="Pfam" id="PF00026">
    <property type="entry name" value="Asp"/>
    <property type="match status" value="1"/>
</dbReference>
<dbReference type="InterPro" id="IPR021109">
    <property type="entry name" value="Peptidase_aspartic_dom_sf"/>
</dbReference>
<keyword evidence="3" id="KW-0378">Hydrolase</keyword>
<evidence type="ECO:0000256" key="2">
    <source>
        <dbReference type="ARBA" id="ARBA00022750"/>
    </source>
</evidence>
<comment type="caution">
    <text evidence="6">The sequence shown here is derived from an EMBL/GenBank/DDBJ whole genome shotgun (WGS) entry which is preliminary data.</text>
</comment>
<dbReference type="CDD" id="cd05471">
    <property type="entry name" value="pepsin_like"/>
    <property type="match status" value="1"/>
</dbReference>
<dbReference type="GO" id="GO:0006508">
    <property type="term" value="P:proteolysis"/>
    <property type="evidence" value="ECO:0007669"/>
    <property type="project" value="UniProtKB-KW"/>
</dbReference>
<evidence type="ECO:0000256" key="3">
    <source>
        <dbReference type="RuleBase" id="RU000454"/>
    </source>
</evidence>
<proteinExistence type="inferred from homology"/>
<dbReference type="GO" id="GO:0004190">
    <property type="term" value="F:aspartic-type endopeptidase activity"/>
    <property type="evidence" value="ECO:0007669"/>
    <property type="project" value="UniProtKB-KW"/>
</dbReference>
<dbReference type="InterPro" id="IPR001969">
    <property type="entry name" value="Aspartic_peptidase_AS"/>
</dbReference>
<dbReference type="InterPro" id="IPR033121">
    <property type="entry name" value="PEPTIDASE_A1"/>
</dbReference>
<dbReference type="Gene3D" id="2.40.70.10">
    <property type="entry name" value="Acid Proteases"/>
    <property type="match status" value="2"/>
</dbReference>
<name>A0A8H7TMR2_BIOOC</name>
<dbReference type="PROSITE" id="PS00141">
    <property type="entry name" value="ASP_PROTEASE"/>
    <property type="match status" value="1"/>
</dbReference>
<feature type="domain" description="Peptidase A1" evidence="5">
    <location>
        <begin position="33"/>
        <end position="373"/>
    </location>
</feature>
<keyword evidence="4" id="KW-0732">Signal</keyword>
<dbReference type="AlphaFoldDB" id="A0A8H7TMR2"/>
<keyword evidence="2 3" id="KW-0064">Aspartyl protease</keyword>
<dbReference type="SUPFAM" id="SSF50630">
    <property type="entry name" value="Acid proteases"/>
    <property type="match status" value="1"/>
</dbReference>
<dbReference type="PANTHER" id="PTHR47966:SF68">
    <property type="entry name" value="PEPTIDASE A1 DOMAIN-CONTAINING PROTEIN"/>
    <property type="match status" value="1"/>
</dbReference>
<gene>
    <name evidence="6" type="ORF">IM811_014590</name>
</gene>
<comment type="similarity">
    <text evidence="1 3">Belongs to the peptidase A1 family.</text>
</comment>
<dbReference type="InterPro" id="IPR001461">
    <property type="entry name" value="Aspartic_peptidase_A1"/>
</dbReference>